<gene>
    <name evidence="2" type="primary">CNGC1_34</name>
    <name evidence="2" type="ORF">CFP56_030358</name>
</gene>
<dbReference type="Proteomes" id="UP000237347">
    <property type="component" value="Unassembled WGS sequence"/>
</dbReference>
<name>A0AAW0JP55_QUESU</name>
<evidence type="ECO:0000313" key="3">
    <source>
        <dbReference type="Proteomes" id="UP000237347"/>
    </source>
</evidence>
<comment type="caution">
    <text evidence="2">The sequence shown here is derived from an EMBL/GenBank/DDBJ whole genome shotgun (WGS) entry which is preliminary data.</text>
</comment>
<dbReference type="PANTHER" id="PTHR45651">
    <property type="entry name" value="CYCLIC NUCLEOTIDE-GATED ION CHANNEL 15-RELATED-RELATED"/>
    <property type="match status" value="1"/>
</dbReference>
<keyword evidence="1" id="KW-0406">Ion transport</keyword>
<evidence type="ECO:0000313" key="2">
    <source>
        <dbReference type="EMBL" id="KAK7828338.1"/>
    </source>
</evidence>
<dbReference type="PANTHER" id="PTHR45651:SF68">
    <property type="entry name" value="ION TRANSPORT DOMAIN-CONTAINING PROTEIN"/>
    <property type="match status" value="1"/>
</dbReference>
<reference evidence="2 3" key="1">
    <citation type="journal article" date="2018" name="Sci. Data">
        <title>The draft genome sequence of cork oak.</title>
        <authorList>
            <person name="Ramos A.M."/>
            <person name="Usie A."/>
            <person name="Barbosa P."/>
            <person name="Barros P.M."/>
            <person name="Capote T."/>
            <person name="Chaves I."/>
            <person name="Simoes F."/>
            <person name="Abreu I."/>
            <person name="Carrasquinho I."/>
            <person name="Faro C."/>
            <person name="Guimaraes J.B."/>
            <person name="Mendonca D."/>
            <person name="Nobrega F."/>
            <person name="Rodrigues L."/>
            <person name="Saibo N.J.M."/>
            <person name="Varela M.C."/>
            <person name="Egas C."/>
            <person name="Matos J."/>
            <person name="Miguel C.M."/>
            <person name="Oliveira M.M."/>
            <person name="Ricardo C.P."/>
            <person name="Goncalves S."/>
        </authorList>
    </citation>
    <scope>NUCLEOTIDE SEQUENCE [LARGE SCALE GENOMIC DNA]</scope>
    <source>
        <strain evidence="3">cv. HL8</strain>
    </source>
</reference>
<accession>A0AAW0JP55</accession>
<keyword evidence="1" id="KW-0407">Ion channel</keyword>
<keyword evidence="1" id="KW-0813">Transport</keyword>
<dbReference type="GO" id="GO:0034220">
    <property type="term" value="P:monoatomic ion transmembrane transport"/>
    <property type="evidence" value="ECO:0007669"/>
    <property type="project" value="UniProtKB-KW"/>
</dbReference>
<proteinExistence type="predicted"/>
<organism evidence="2 3">
    <name type="scientific">Quercus suber</name>
    <name type="common">Cork oak</name>
    <dbReference type="NCBI Taxonomy" id="58331"/>
    <lineage>
        <taxon>Eukaryota</taxon>
        <taxon>Viridiplantae</taxon>
        <taxon>Streptophyta</taxon>
        <taxon>Embryophyta</taxon>
        <taxon>Tracheophyta</taxon>
        <taxon>Spermatophyta</taxon>
        <taxon>Magnoliopsida</taxon>
        <taxon>eudicotyledons</taxon>
        <taxon>Gunneridae</taxon>
        <taxon>Pentapetalae</taxon>
        <taxon>rosids</taxon>
        <taxon>fabids</taxon>
        <taxon>Fagales</taxon>
        <taxon>Fagaceae</taxon>
        <taxon>Quercus</taxon>
    </lineage>
</organism>
<evidence type="ECO:0000256" key="1">
    <source>
        <dbReference type="ARBA" id="ARBA00023303"/>
    </source>
</evidence>
<dbReference type="EMBL" id="PKMF04000505">
    <property type="protein sequence ID" value="KAK7828338.1"/>
    <property type="molecule type" value="Genomic_DNA"/>
</dbReference>
<dbReference type="AlphaFoldDB" id="A0AAW0JP55"/>
<dbReference type="GO" id="GO:0016020">
    <property type="term" value="C:membrane"/>
    <property type="evidence" value="ECO:0007669"/>
    <property type="project" value="UniProtKB-SubCell"/>
</dbReference>
<sequence>MVRQRSIERKVTRERKVLGAFWYFLSIEREIACWHVACGKRIECIQSSFKCDDRLHILRNFTFLNDVCQIDPLDKSKTLFDFGMFLGALQSGVVQSKNFSEKFLHCFWWGLRNLRFAHIDSTIPYY</sequence>
<keyword evidence="3" id="KW-1185">Reference proteome</keyword>
<protein>
    <submittedName>
        <fullName evidence="2">Cyclic nucleotide-gated ion channel 1</fullName>
    </submittedName>
</protein>